<gene>
    <name evidence="5" type="ORF">SAMN05216552_1006125</name>
</gene>
<feature type="repeat" description="TPR" evidence="2">
    <location>
        <begin position="730"/>
        <end position="763"/>
    </location>
</feature>
<dbReference type="PANTHER" id="PTHR47691">
    <property type="entry name" value="REGULATOR-RELATED"/>
    <property type="match status" value="1"/>
</dbReference>
<feature type="DNA-binding region" description="OmpR/PhoB-type" evidence="3">
    <location>
        <begin position="1"/>
        <end position="68"/>
    </location>
</feature>
<dbReference type="Pfam" id="PF20703">
    <property type="entry name" value="nSTAND1"/>
    <property type="match status" value="1"/>
</dbReference>
<keyword evidence="1 3" id="KW-0238">DNA-binding</keyword>
<dbReference type="SUPFAM" id="SSF52540">
    <property type="entry name" value="P-loop containing nucleoside triphosphate hydrolases"/>
    <property type="match status" value="1"/>
</dbReference>
<dbReference type="PROSITE" id="PS51755">
    <property type="entry name" value="OMPR_PHOB"/>
    <property type="match status" value="1"/>
</dbReference>
<dbReference type="InterPro" id="IPR027417">
    <property type="entry name" value="P-loop_NTPase"/>
</dbReference>
<dbReference type="SUPFAM" id="SSF46894">
    <property type="entry name" value="C-terminal effector domain of the bipartite response regulators"/>
    <property type="match status" value="1"/>
</dbReference>
<name>A0A1I7HR81_9BURK</name>
<evidence type="ECO:0000256" key="1">
    <source>
        <dbReference type="ARBA" id="ARBA00023125"/>
    </source>
</evidence>
<protein>
    <submittedName>
        <fullName evidence="5">Transcriptional regulatory protein, C terminal</fullName>
    </submittedName>
</protein>
<dbReference type="InterPro" id="IPR011990">
    <property type="entry name" value="TPR-like_helical_dom_sf"/>
</dbReference>
<keyword evidence="6" id="KW-1185">Reference proteome</keyword>
<sequence>MDVLRYLCRHPGAVIPTEEILEACWGSSEMGDNPIHKAITQLRRALGDSASEPRYIETVRKRGYRAMAAVIANETAEEGSWLQGSPFRGLEAFQENHAAIFFGRMQACSQLRELVTKQTEQGSAMALVLGPSGSGKTSLVRAGLLPQLMEAQAGPTSPIALACTLYMDCADLAEGNLFQALAAVLIDAEVDGKLLFSGENAEALGKQLDSLDVETIAGRFDGFSGRIRISLFVDRLEAIFRAPGVTDEIRIRFVAVLEHLSRSGAILVMLACRNDFYPDVVALSALMTLKSRGGHFDLTPPDGADIAQIVRLPARAAQLHFEQDQTTGANLDDILCDAARGNPDTLPLLQYCLNELYRQRREDGMLCLEVFRQLGGIEGSIAVRAEQVVTALAPAQLSALPHVLSLLVDIAEEKGAITARRAAWSALQGANERDLVRALVEARLFVSELSGDVPSFGVAHEALLRRWPRVAEWIEKHRNALQVRTRLSLDADRWIAAGRPRDLLLPAGSQINQARGLMDLVGFSLAERELEYVQSSLRRVKLGERIKLLVMSFVVVLAILAGVLGLAARSSQQEAELHRIEAEGLMGYMLGEFVEKLRPLGRLDLLDGISSKALLYLAESKTVDENQTSLAQRAKALHLISEVNYARADLSSALKALTAARSILQKQDFEGNVSKSLLKDLGANSFWLGQIYLDRRDWALAGRHLEEYRNYSHRLVNLDPTDIDGMIEFAYSHNSLGKLALRRGNFDQAAAAFTTSVKYERDALARKPGTQNLIADLANSLSWLASTKARLGELNEAMSLYVQEEALLREIHATAPSNATWALRLATSMWRQGELFVALGTQGIAIEKLKNAEILFIGLSQKDPTNREWQLKLLAVQLRRIAAASVNVTSISTISELSILHEKLSLLSKLDPKHSELAQWTTSALQEKASAFLRMGHIQEAQSTLAGTITTLEHLYNGDKQSLSLTLNLVQALLIQAEIADARKNSAEVVFACKRAESLLSNATLHDSDFRALALQVRVYLCIGEEKKAAPYINKLNRMAYREFRYNQYISQPRHRKG</sequence>
<dbReference type="AlphaFoldDB" id="A0A1I7HR81"/>
<dbReference type="InterPro" id="IPR036388">
    <property type="entry name" value="WH-like_DNA-bd_sf"/>
</dbReference>
<dbReference type="Gene3D" id="1.25.40.10">
    <property type="entry name" value="Tetratricopeptide repeat domain"/>
    <property type="match status" value="1"/>
</dbReference>
<dbReference type="PANTHER" id="PTHR47691:SF3">
    <property type="entry name" value="HTH-TYPE TRANSCRIPTIONAL REGULATOR RV0890C-RELATED"/>
    <property type="match status" value="1"/>
</dbReference>
<proteinExistence type="predicted"/>
<evidence type="ECO:0000259" key="4">
    <source>
        <dbReference type="PROSITE" id="PS51755"/>
    </source>
</evidence>
<dbReference type="Gene3D" id="1.10.10.10">
    <property type="entry name" value="Winged helix-like DNA-binding domain superfamily/Winged helix DNA-binding domain"/>
    <property type="match status" value="1"/>
</dbReference>
<dbReference type="STRING" id="1035707.SAMN05216552_1006125"/>
<evidence type="ECO:0000256" key="2">
    <source>
        <dbReference type="PROSITE-ProRule" id="PRU00339"/>
    </source>
</evidence>
<evidence type="ECO:0000313" key="5">
    <source>
        <dbReference type="EMBL" id="SFU63171.1"/>
    </source>
</evidence>
<dbReference type="InterPro" id="IPR049052">
    <property type="entry name" value="nSTAND1"/>
</dbReference>
<dbReference type="Proteomes" id="UP000199391">
    <property type="component" value="Unassembled WGS sequence"/>
</dbReference>
<reference evidence="6" key="1">
    <citation type="submission" date="2016-10" db="EMBL/GenBank/DDBJ databases">
        <authorList>
            <person name="Varghese N."/>
            <person name="Submissions S."/>
        </authorList>
    </citation>
    <scope>NUCLEOTIDE SEQUENCE [LARGE SCALE GENOMIC DNA]</scope>
    <source>
        <strain evidence="6">CGMCC 1.11014</strain>
    </source>
</reference>
<dbReference type="GO" id="GO:0006355">
    <property type="term" value="P:regulation of DNA-templated transcription"/>
    <property type="evidence" value="ECO:0007669"/>
    <property type="project" value="InterPro"/>
</dbReference>
<dbReference type="GO" id="GO:0003677">
    <property type="term" value="F:DNA binding"/>
    <property type="evidence" value="ECO:0007669"/>
    <property type="project" value="UniProtKB-UniRule"/>
</dbReference>
<evidence type="ECO:0000313" key="6">
    <source>
        <dbReference type="Proteomes" id="UP000199391"/>
    </source>
</evidence>
<dbReference type="EMBL" id="FPBO01000006">
    <property type="protein sequence ID" value="SFU63171.1"/>
    <property type="molecule type" value="Genomic_DNA"/>
</dbReference>
<dbReference type="InterPro" id="IPR016032">
    <property type="entry name" value="Sig_transdc_resp-reg_C-effctor"/>
</dbReference>
<dbReference type="PROSITE" id="PS50005">
    <property type="entry name" value="TPR"/>
    <property type="match status" value="1"/>
</dbReference>
<dbReference type="SMART" id="SM00862">
    <property type="entry name" value="Trans_reg_C"/>
    <property type="match status" value="1"/>
</dbReference>
<organism evidence="5 6">
    <name type="scientific">Pseudoduganella namucuonensis</name>
    <dbReference type="NCBI Taxonomy" id="1035707"/>
    <lineage>
        <taxon>Bacteria</taxon>
        <taxon>Pseudomonadati</taxon>
        <taxon>Pseudomonadota</taxon>
        <taxon>Betaproteobacteria</taxon>
        <taxon>Burkholderiales</taxon>
        <taxon>Oxalobacteraceae</taxon>
        <taxon>Telluria group</taxon>
        <taxon>Pseudoduganella</taxon>
    </lineage>
</organism>
<dbReference type="Pfam" id="PF00486">
    <property type="entry name" value="Trans_reg_C"/>
    <property type="match status" value="1"/>
</dbReference>
<dbReference type="InterPro" id="IPR001867">
    <property type="entry name" value="OmpR/PhoB-type_DNA-bd"/>
</dbReference>
<keyword evidence="2" id="KW-0802">TPR repeat</keyword>
<dbReference type="CDD" id="cd00383">
    <property type="entry name" value="trans_reg_C"/>
    <property type="match status" value="1"/>
</dbReference>
<evidence type="ECO:0000256" key="3">
    <source>
        <dbReference type="PROSITE-ProRule" id="PRU01091"/>
    </source>
</evidence>
<feature type="domain" description="OmpR/PhoB-type" evidence="4">
    <location>
        <begin position="1"/>
        <end position="68"/>
    </location>
</feature>
<dbReference type="GO" id="GO:0000160">
    <property type="term" value="P:phosphorelay signal transduction system"/>
    <property type="evidence" value="ECO:0007669"/>
    <property type="project" value="InterPro"/>
</dbReference>
<dbReference type="Gene3D" id="3.40.50.300">
    <property type="entry name" value="P-loop containing nucleotide triphosphate hydrolases"/>
    <property type="match status" value="1"/>
</dbReference>
<accession>A0A1I7HR81</accession>
<dbReference type="InterPro" id="IPR019734">
    <property type="entry name" value="TPR_rpt"/>
</dbReference>
<dbReference type="SUPFAM" id="SSF48452">
    <property type="entry name" value="TPR-like"/>
    <property type="match status" value="1"/>
</dbReference>